<dbReference type="PANTHER" id="PTHR48250:SF1">
    <property type="entry name" value="CUTINASE"/>
    <property type="match status" value="1"/>
</dbReference>
<comment type="function">
    <text evidence="12">Catalyzes the hydrolysis of complex carboxylic polyesters found in the cell wall of plants. Degrades cutin, a macromolecule that forms the structure of the plant cuticle.</text>
</comment>
<evidence type="ECO:0000256" key="10">
    <source>
        <dbReference type="PIRSR" id="PIRSR611150-1"/>
    </source>
</evidence>
<dbReference type="GO" id="GO:0050525">
    <property type="term" value="F:cutinase activity"/>
    <property type="evidence" value="ECO:0007669"/>
    <property type="project" value="UniProtKB-UniRule"/>
</dbReference>
<comment type="subcellular location">
    <subcellularLocation>
        <location evidence="1 12">Secreted</location>
    </subcellularLocation>
</comment>
<dbReference type="Gene3D" id="3.40.50.1820">
    <property type="entry name" value="alpha/beta hydrolase"/>
    <property type="match status" value="1"/>
</dbReference>
<evidence type="ECO:0000313" key="14">
    <source>
        <dbReference type="Proteomes" id="UP000824596"/>
    </source>
</evidence>
<dbReference type="SMART" id="SM01110">
    <property type="entry name" value="Cutinase"/>
    <property type="match status" value="1"/>
</dbReference>
<keyword evidence="6 12" id="KW-0732">Signal</keyword>
<evidence type="ECO:0000256" key="3">
    <source>
        <dbReference type="ARBA" id="ARBA00013095"/>
    </source>
</evidence>
<dbReference type="EC" id="3.1.1.74" evidence="3 12"/>
<comment type="catalytic activity">
    <reaction evidence="9 12">
        <text>cutin + H2O = cutin monomers.</text>
        <dbReference type="EC" id="3.1.1.74"/>
    </reaction>
</comment>
<reference evidence="13" key="1">
    <citation type="submission" date="2021-09" db="EMBL/GenBank/DDBJ databases">
        <title>A high-quality genome of the endoparasitic fungus Hirsutella rhossiliensis with a comparison of Hirsutella genomes reveals transposable elements contributing to genome size variation.</title>
        <authorList>
            <person name="Lin R."/>
            <person name="Jiao Y."/>
            <person name="Sun X."/>
            <person name="Ling J."/>
            <person name="Xie B."/>
            <person name="Cheng X."/>
        </authorList>
    </citation>
    <scope>NUCLEOTIDE SEQUENCE</scope>
    <source>
        <strain evidence="13">HR02</strain>
    </source>
</reference>
<comment type="caution">
    <text evidence="13">The sequence shown here is derived from an EMBL/GenBank/DDBJ whole genome shotgun (WGS) entry which is preliminary data.</text>
</comment>
<evidence type="ECO:0000313" key="13">
    <source>
        <dbReference type="EMBL" id="KAH0963882.1"/>
    </source>
</evidence>
<evidence type="ECO:0000256" key="12">
    <source>
        <dbReference type="RuleBase" id="RU361263"/>
    </source>
</evidence>
<keyword evidence="7 12" id="KW-0378">Hydrolase</keyword>
<protein>
    <recommendedName>
        <fullName evidence="3 12">Cutinase</fullName>
        <ecNumber evidence="3 12">3.1.1.74</ecNumber>
    </recommendedName>
</protein>
<dbReference type="PANTHER" id="PTHR48250">
    <property type="entry name" value="CUTINASE 2-RELATED"/>
    <property type="match status" value="1"/>
</dbReference>
<evidence type="ECO:0000256" key="4">
    <source>
        <dbReference type="ARBA" id="ARBA00022487"/>
    </source>
</evidence>
<evidence type="ECO:0000256" key="11">
    <source>
        <dbReference type="PIRSR" id="PIRSR611150-2"/>
    </source>
</evidence>
<name>A0A9P8N374_9HYPO</name>
<dbReference type="GeneID" id="68353439"/>
<evidence type="ECO:0000256" key="8">
    <source>
        <dbReference type="ARBA" id="ARBA00023157"/>
    </source>
</evidence>
<keyword evidence="14" id="KW-1185">Reference proteome</keyword>
<dbReference type="InterPro" id="IPR000675">
    <property type="entry name" value="Cutinase/axe"/>
</dbReference>
<dbReference type="InterPro" id="IPR029058">
    <property type="entry name" value="AB_hydrolase_fold"/>
</dbReference>
<dbReference type="SUPFAM" id="SSF53474">
    <property type="entry name" value="alpha/beta-Hydrolases"/>
    <property type="match status" value="1"/>
</dbReference>
<dbReference type="InterPro" id="IPR011150">
    <property type="entry name" value="Cutinase_monf"/>
</dbReference>
<evidence type="ECO:0000256" key="7">
    <source>
        <dbReference type="ARBA" id="ARBA00022801"/>
    </source>
</evidence>
<feature type="active site" description="Nucleophile" evidence="10">
    <location>
        <position position="189"/>
    </location>
</feature>
<organism evidence="13 14">
    <name type="scientific">Hirsutella rhossiliensis</name>
    <dbReference type="NCBI Taxonomy" id="111463"/>
    <lineage>
        <taxon>Eukaryota</taxon>
        <taxon>Fungi</taxon>
        <taxon>Dikarya</taxon>
        <taxon>Ascomycota</taxon>
        <taxon>Pezizomycotina</taxon>
        <taxon>Sordariomycetes</taxon>
        <taxon>Hypocreomycetidae</taxon>
        <taxon>Hypocreales</taxon>
        <taxon>Ophiocordycipitaceae</taxon>
        <taxon>Hirsutella</taxon>
    </lineage>
</organism>
<gene>
    <name evidence="13" type="ORF">HRG_04310</name>
</gene>
<dbReference type="OrthoDB" id="2975078at2759"/>
<dbReference type="AlphaFoldDB" id="A0A9P8N374"/>
<evidence type="ECO:0000256" key="5">
    <source>
        <dbReference type="ARBA" id="ARBA00022525"/>
    </source>
</evidence>
<dbReference type="Pfam" id="PF01083">
    <property type="entry name" value="Cutinase"/>
    <property type="match status" value="1"/>
</dbReference>
<feature type="disulfide bond" evidence="11">
    <location>
        <begin position="237"/>
        <end position="244"/>
    </location>
</feature>
<evidence type="ECO:0000256" key="9">
    <source>
        <dbReference type="ARBA" id="ARBA00034045"/>
    </source>
</evidence>
<dbReference type="PROSITE" id="PS00155">
    <property type="entry name" value="CUTINASE_1"/>
    <property type="match status" value="1"/>
</dbReference>
<comment type="similarity">
    <text evidence="2 12">Belongs to the cutinase family.</text>
</comment>
<dbReference type="GO" id="GO:0005576">
    <property type="term" value="C:extracellular region"/>
    <property type="evidence" value="ECO:0007669"/>
    <property type="project" value="UniProtKB-SubCell"/>
</dbReference>
<keyword evidence="8 11" id="KW-1015">Disulfide bond</keyword>
<dbReference type="Proteomes" id="UP000824596">
    <property type="component" value="Unassembled WGS sequence"/>
</dbReference>
<evidence type="ECO:0000256" key="6">
    <source>
        <dbReference type="ARBA" id="ARBA00022729"/>
    </source>
</evidence>
<feature type="active site" description="Proton donor/acceptor" evidence="10">
    <location>
        <position position="255"/>
    </location>
</feature>
<keyword evidence="5 12" id="KW-0964">Secreted</keyword>
<feature type="disulfide bond" evidence="11">
    <location>
        <begin position="102"/>
        <end position="178"/>
    </location>
</feature>
<sequence length="273" mass="28511">MRPKGLALLVGPKMLLLLALVHLSSAAAAAFSNHQQHHHSPSQQQADKARRQWKALNVLLTGLLRVPALGALARDVCGVITLAQALVGEAAGVSSVRDDAGCADVTVLFARGTCDPGNVGVTNAPTFFDSLAALLRRDGRSLGVRGFAYPASVEDFLAGTKARGREFASTLQATAAECPDTRLVLGGYSQGAMVMHDAAAFAGPQVMSKARAIVLFGDPYSNQAVANVDPSRVKVFCHQGDNICEEGGDLILPPHLTYAKDAAAAAAFVVSRL</sequence>
<feature type="signal peptide" evidence="12">
    <location>
        <begin position="1"/>
        <end position="26"/>
    </location>
</feature>
<evidence type="ECO:0000256" key="2">
    <source>
        <dbReference type="ARBA" id="ARBA00007534"/>
    </source>
</evidence>
<keyword evidence="4 12" id="KW-0719">Serine esterase</keyword>
<feature type="active site" evidence="10">
    <location>
        <position position="241"/>
    </location>
</feature>
<dbReference type="GO" id="GO:0016052">
    <property type="term" value="P:carbohydrate catabolic process"/>
    <property type="evidence" value="ECO:0007669"/>
    <property type="project" value="TreeGrafter"/>
</dbReference>
<feature type="chain" id="PRO_5040543533" description="Cutinase" evidence="12">
    <location>
        <begin position="27"/>
        <end position="273"/>
    </location>
</feature>
<dbReference type="RefSeq" id="XP_044721395.1">
    <property type="nucleotide sequence ID" value="XM_044862781.1"/>
</dbReference>
<accession>A0A9P8N374</accession>
<dbReference type="EMBL" id="JAIZPD010000004">
    <property type="protein sequence ID" value="KAH0963882.1"/>
    <property type="molecule type" value="Genomic_DNA"/>
</dbReference>
<proteinExistence type="inferred from homology"/>
<evidence type="ECO:0000256" key="1">
    <source>
        <dbReference type="ARBA" id="ARBA00004613"/>
    </source>
</evidence>
<dbReference type="InterPro" id="IPR043580">
    <property type="entry name" value="CUTINASE_1"/>
</dbReference>